<sequence length="147" mass="15993">MRCDVTLSELTAFESAYGVLSTLDTPARRRALQWLTDALADNRSPASSGTPANSDRATSVSAAATATVSRGRGRPAGKTKAQVRTGRSKAANGRAYRRMPEPEAVLKAYRKVGTISALAEHFDVPVYTVHSWARRLRDQGYQIGREK</sequence>
<evidence type="ECO:0000313" key="2">
    <source>
        <dbReference type="EMBL" id="GIH08466.1"/>
    </source>
</evidence>
<proteinExistence type="predicted"/>
<dbReference type="AlphaFoldDB" id="A0A8J3QFS4"/>
<gene>
    <name evidence="2" type="ORF">Rhe02_65330</name>
</gene>
<protein>
    <submittedName>
        <fullName evidence="2">Uncharacterized protein</fullName>
    </submittedName>
</protein>
<reference evidence="2" key="1">
    <citation type="submission" date="2021-01" db="EMBL/GenBank/DDBJ databases">
        <title>Whole genome shotgun sequence of Rhizocola hellebori NBRC 109834.</title>
        <authorList>
            <person name="Komaki H."/>
            <person name="Tamura T."/>
        </authorList>
    </citation>
    <scope>NUCLEOTIDE SEQUENCE</scope>
    <source>
        <strain evidence="2">NBRC 109834</strain>
    </source>
</reference>
<feature type="compositionally biased region" description="Low complexity" evidence="1">
    <location>
        <begin position="56"/>
        <end position="70"/>
    </location>
</feature>
<accession>A0A8J3QFS4</accession>
<dbReference type="EMBL" id="BONY01000050">
    <property type="protein sequence ID" value="GIH08466.1"/>
    <property type="molecule type" value="Genomic_DNA"/>
</dbReference>
<feature type="compositionally biased region" description="Polar residues" evidence="1">
    <location>
        <begin position="44"/>
        <end position="55"/>
    </location>
</feature>
<evidence type="ECO:0000256" key="1">
    <source>
        <dbReference type="SAM" id="MobiDB-lite"/>
    </source>
</evidence>
<dbReference type="Proteomes" id="UP000612899">
    <property type="component" value="Unassembled WGS sequence"/>
</dbReference>
<name>A0A8J3QFS4_9ACTN</name>
<comment type="caution">
    <text evidence="2">The sequence shown here is derived from an EMBL/GenBank/DDBJ whole genome shotgun (WGS) entry which is preliminary data.</text>
</comment>
<feature type="region of interest" description="Disordered" evidence="1">
    <location>
        <begin position="41"/>
        <end position="97"/>
    </location>
</feature>
<organism evidence="2 3">
    <name type="scientific">Rhizocola hellebori</name>
    <dbReference type="NCBI Taxonomy" id="1392758"/>
    <lineage>
        <taxon>Bacteria</taxon>
        <taxon>Bacillati</taxon>
        <taxon>Actinomycetota</taxon>
        <taxon>Actinomycetes</taxon>
        <taxon>Micromonosporales</taxon>
        <taxon>Micromonosporaceae</taxon>
        <taxon>Rhizocola</taxon>
    </lineage>
</organism>
<keyword evidence="3" id="KW-1185">Reference proteome</keyword>
<evidence type="ECO:0000313" key="3">
    <source>
        <dbReference type="Proteomes" id="UP000612899"/>
    </source>
</evidence>